<protein>
    <recommendedName>
        <fullName evidence="3">YkuS family protein</fullName>
    </recommendedName>
</protein>
<sequence>MYAVAVEPALSHIRDYLQAQGCPCVGIHNGKPERADVCAIVINGTDRNLMGMQDVVYDVPVIDAAGLTPEQVFQRIQPYIH</sequence>
<evidence type="ECO:0000313" key="1">
    <source>
        <dbReference type="EMBL" id="GGJ05332.1"/>
    </source>
</evidence>
<reference evidence="1" key="1">
    <citation type="journal article" date="2014" name="Int. J. Syst. Evol. Microbiol.">
        <title>Complete genome sequence of Corynebacterium casei LMG S-19264T (=DSM 44701T), isolated from a smear-ripened cheese.</title>
        <authorList>
            <consortium name="US DOE Joint Genome Institute (JGI-PGF)"/>
            <person name="Walter F."/>
            <person name="Albersmeier A."/>
            <person name="Kalinowski J."/>
            <person name="Ruckert C."/>
        </authorList>
    </citation>
    <scope>NUCLEOTIDE SEQUENCE</scope>
    <source>
        <strain evidence="1">JCM 18487</strain>
    </source>
</reference>
<accession>A0A917NJI4</accession>
<reference evidence="1" key="2">
    <citation type="submission" date="2020-09" db="EMBL/GenBank/DDBJ databases">
        <authorList>
            <person name="Sun Q."/>
            <person name="Ohkuma M."/>
        </authorList>
    </citation>
    <scope>NUCLEOTIDE SEQUENCE</scope>
    <source>
        <strain evidence="1">JCM 18487</strain>
    </source>
</reference>
<dbReference type="EMBL" id="BMOY01000017">
    <property type="protein sequence ID" value="GGJ05332.1"/>
    <property type="molecule type" value="Genomic_DNA"/>
</dbReference>
<proteinExistence type="predicted"/>
<dbReference type="Pfam" id="PF03698">
    <property type="entry name" value="UPF0180"/>
    <property type="match status" value="1"/>
</dbReference>
<evidence type="ECO:0008006" key="3">
    <source>
        <dbReference type="Google" id="ProtNLM"/>
    </source>
</evidence>
<name>A0A917NJI4_9BACL</name>
<dbReference type="Proteomes" id="UP000637695">
    <property type="component" value="Unassembled WGS sequence"/>
</dbReference>
<gene>
    <name evidence="1" type="ORF">GCM10010885_13010</name>
</gene>
<organism evidence="1 2">
    <name type="scientific">Alicyclobacillus cellulosilyticus</name>
    <dbReference type="NCBI Taxonomy" id="1003997"/>
    <lineage>
        <taxon>Bacteria</taxon>
        <taxon>Bacillati</taxon>
        <taxon>Bacillota</taxon>
        <taxon>Bacilli</taxon>
        <taxon>Bacillales</taxon>
        <taxon>Alicyclobacillaceae</taxon>
        <taxon>Alicyclobacillus</taxon>
    </lineage>
</organism>
<keyword evidence="2" id="KW-1185">Reference proteome</keyword>
<dbReference type="AlphaFoldDB" id="A0A917NJI4"/>
<evidence type="ECO:0000313" key="2">
    <source>
        <dbReference type="Proteomes" id="UP000637695"/>
    </source>
</evidence>
<dbReference type="InterPro" id="IPR005370">
    <property type="entry name" value="UPF0180"/>
</dbReference>
<dbReference type="RefSeq" id="WP_188881917.1">
    <property type="nucleotide sequence ID" value="NZ_BMOY01000017.1"/>
</dbReference>
<comment type="caution">
    <text evidence="1">The sequence shown here is derived from an EMBL/GenBank/DDBJ whole genome shotgun (WGS) entry which is preliminary data.</text>
</comment>